<dbReference type="AlphaFoldDB" id="A0A433V449"/>
<name>A0A433V449_9CYAN</name>
<evidence type="ECO:0000313" key="2">
    <source>
        <dbReference type="Proteomes" id="UP000271624"/>
    </source>
</evidence>
<gene>
    <name evidence="1" type="ORF">DSM106972_072820</name>
</gene>
<dbReference type="EMBL" id="RSCL01000022">
    <property type="protein sequence ID" value="RUT00873.1"/>
    <property type="molecule type" value="Genomic_DNA"/>
</dbReference>
<dbReference type="Proteomes" id="UP000271624">
    <property type="component" value="Unassembled WGS sequence"/>
</dbReference>
<reference evidence="1" key="1">
    <citation type="submission" date="2018-12" db="EMBL/GenBank/DDBJ databases">
        <authorList>
            <person name="Will S."/>
            <person name="Neumann-Schaal M."/>
            <person name="Henke P."/>
        </authorList>
    </citation>
    <scope>NUCLEOTIDE SEQUENCE</scope>
    <source>
        <strain evidence="1">PCC 7102</strain>
    </source>
</reference>
<sequence>MATIPEEISNRIWLNCQELINIINAAKSAEYVLFTRHGETESTVNDLDTLQNIAEEATNNYQRLTNVTLRTATIQPQADAATITILTETISDVEARMAARLRSIEEITIEWRLTDE</sequence>
<proteinExistence type="predicted"/>
<keyword evidence="2" id="KW-1185">Reference proteome</keyword>
<protein>
    <submittedName>
        <fullName evidence="1">Uncharacterized protein</fullName>
    </submittedName>
</protein>
<evidence type="ECO:0000313" key="1">
    <source>
        <dbReference type="EMBL" id="RUT00873.1"/>
    </source>
</evidence>
<reference evidence="1" key="2">
    <citation type="journal article" date="2019" name="Genome Biol. Evol.">
        <title>Day and night: Metabolic profiles and evolutionary relationships of six axenic non-marine cyanobacteria.</title>
        <authorList>
            <person name="Will S.E."/>
            <person name="Henke P."/>
            <person name="Boedeker C."/>
            <person name="Huang S."/>
            <person name="Brinkmann H."/>
            <person name="Rohde M."/>
            <person name="Jarek M."/>
            <person name="Friedl T."/>
            <person name="Seufert S."/>
            <person name="Schumacher M."/>
            <person name="Overmann J."/>
            <person name="Neumann-Schaal M."/>
            <person name="Petersen J."/>
        </authorList>
    </citation>
    <scope>NUCLEOTIDE SEQUENCE [LARGE SCALE GENOMIC DNA]</scope>
    <source>
        <strain evidence="1">PCC 7102</strain>
    </source>
</reference>
<accession>A0A433V449</accession>
<dbReference type="RefSeq" id="WP_127085388.1">
    <property type="nucleotide sequence ID" value="NZ_RSCL01000022.1"/>
</dbReference>
<comment type="caution">
    <text evidence="1">The sequence shown here is derived from an EMBL/GenBank/DDBJ whole genome shotgun (WGS) entry which is preliminary data.</text>
</comment>
<dbReference type="OrthoDB" id="518122at2"/>
<organism evidence="1 2">
    <name type="scientific">Dulcicalothrix desertica PCC 7102</name>
    <dbReference type="NCBI Taxonomy" id="232991"/>
    <lineage>
        <taxon>Bacteria</taxon>
        <taxon>Bacillati</taxon>
        <taxon>Cyanobacteriota</taxon>
        <taxon>Cyanophyceae</taxon>
        <taxon>Nostocales</taxon>
        <taxon>Calotrichaceae</taxon>
        <taxon>Dulcicalothrix</taxon>
    </lineage>
</organism>